<keyword evidence="2" id="KW-1185">Reference proteome</keyword>
<comment type="caution">
    <text evidence="1">The sequence shown here is derived from an EMBL/GenBank/DDBJ whole genome shotgun (WGS) entry which is preliminary data.</text>
</comment>
<organism evidence="1 2">
    <name type="scientific">Sporosarcina soli</name>
    <dbReference type="NCBI Taxonomy" id="334736"/>
    <lineage>
        <taxon>Bacteria</taxon>
        <taxon>Bacillati</taxon>
        <taxon>Bacillota</taxon>
        <taxon>Bacilli</taxon>
        <taxon>Bacillales</taxon>
        <taxon>Caryophanaceae</taxon>
        <taxon>Sporosarcina</taxon>
    </lineage>
</organism>
<gene>
    <name evidence="1" type="ORF">ACFPRA_22625</name>
</gene>
<accession>A0ABW0TQC5</accession>
<protein>
    <submittedName>
        <fullName evidence="1">Uncharacterized protein</fullName>
    </submittedName>
</protein>
<name>A0ABW0TQC5_9BACL</name>
<proteinExistence type="predicted"/>
<dbReference type="EMBL" id="JBHSNO010000016">
    <property type="protein sequence ID" value="MFC5591685.1"/>
    <property type="molecule type" value="Genomic_DNA"/>
</dbReference>
<evidence type="ECO:0000313" key="2">
    <source>
        <dbReference type="Proteomes" id="UP001596109"/>
    </source>
</evidence>
<evidence type="ECO:0000313" key="1">
    <source>
        <dbReference type="EMBL" id="MFC5591685.1"/>
    </source>
</evidence>
<reference evidence="2" key="1">
    <citation type="journal article" date="2019" name="Int. J. Syst. Evol. Microbiol.">
        <title>The Global Catalogue of Microorganisms (GCM) 10K type strain sequencing project: providing services to taxonomists for standard genome sequencing and annotation.</title>
        <authorList>
            <consortium name="The Broad Institute Genomics Platform"/>
            <consortium name="The Broad Institute Genome Sequencing Center for Infectious Disease"/>
            <person name="Wu L."/>
            <person name="Ma J."/>
        </authorList>
    </citation>
    <scope>NUCLEOTIDE SEQUENCE [LARGE SCALE GENOMIC DNA]</scope>
    <source>
        <strain evidence="2">CGMCC 4.1434</strain>
    </source>
</reference>
<dbReference type="Proteomes" id="UP001596109">
    <property type="component" value="Unassembled WGS sequence"/>
</dbReference>
<sequence>MNEHDNDSNQINDNLGCRIMALGSMVTRIGDAVSSIASTINFDETTDINNQQYFEELEQKLQILFNEIYEITDEILEQIS</sequence>
<dbReference type="RefSeq" id="WP_381439784.1">
    <property type="nucleotide sequence ID" value="NZ_JBHSNO010000016.1"/>
</dbReference>